<accession>A0A160THZ4</accession>
<evidence type="ECO:0000313" key="1">
    <source>
        <dbReference type="EMBL" id="CUS43971.1"/>
    </source>
</evidence>
<dbReference type="Gene3D" id="3.60.21.10">
    <property type="match status" value="1"/>
</dbReference>
<protein>
    <recommendedName>
        <fullName evidence="2">Calcineurin-like phosphoesterase domain-containing protein</fullName>
    </recommendedName>
</protein>
<evidence type="ECO:0008006" key="2">
    <source>
        <dbReference type="Google" id="ProtNLM"/>
    </source>
</evidence>
<dbReference type="SUPFAM" id="SSF56300">
    <property type="entry name" value="Metallo-dependent phosphatases"/>
    <property type="match status" value="1"/>
</dbReference>
<proteinExistence type="predicted"/>
<dbReference type="EMBL" id="CZQE01000101">
    <property type="protein sequence ID" value="CUS43971.1"/>
    <property type="molecule type" value="Genomic_DNA"/>
</dbReference>
<dbReference type="AlphaFoldDB" id="A0A160THZ4"/>
<sequence length="174" mass="18805">MLARFHATFGQDNWVHRTSGWTLIGVNPASFDTDPDSPQMAWLGGVLDASAGPIGLFLNKPWFKMVDGDVSRDTRRGLEALFDGHDLRFVAQGHVHQVNDRPTDGIGIDWLPSVAVVEHGGMEDGGARLAGLARLTLDRTGHRFDACDVVGMADHVVEFPGVPAARARPELADA</sequence>
<gene>
    <name evidence="1" type="ORF">MGWOODY_Smn3069</name>
</gene>
<name>A0A160THZ4_9ZZZZ</name>
<dbReference type="InterPro" id="IPR029052">
    <property type="entry name" value="Metallo-depent_PP-like"/>
</dbReference>
<organism evidence="1">
    <name type="scientific">hydrothermal vent metagenome</name>
    <dbReference type="NCBI Taxonomy" id="652676"/>
    <lineage>
        <taxon>unclassified sequences</taxon>
        <taxon>metagenomes</taxon>
        <taxon>ecological metagenomes</taxon>
    </lineage>
</organism>
<reference evidence="1" key="1">
    <citation type="submission" date="2015-10" db="EMBL/GenBank/DDBJ databases">
        <authorList>
            <person name="Gilbert D.G."/>
        </authorList>
    </citation>
    <scope>NUCLEOTIDE SEQUENCE</scope>
</reference>